<dbReference type="RefSeq" id="WP_247633766.1">
    <property type="nucleotide sequence ID" value="NZ_CP078077.1"/>
</dbReference>
<dbReference type="Pfam" id="PF13377">
    <property type="entry name" value="Peripla_BP_3"/>
    <property type="match status" value="1"/>
</dbReference>
<gene>
    <name evidence="5" type="ORF">KV396_04410</name>
</gene>
<dbReference type="PANTHER" id="PTHR30146:SF109">
    <property type="entry name" value="HTH-TYPE TRANSCRIPTIONAL REGULATOR GALS"/>
    <property type="match status" value="1"/>
</dbReference>
<proteinExistence type="predicted"/>
<accession>A0ABY4IM07</accession>
<dbReference type="SUPFAM" id="SSF53822">
    <property type="entry name" value="Periplasmic binding protein-like I"/>
    <property type="match status" value="1"/>
</dbReference>
<dbReference type="PANTHER" id="PTHR30146">
    <property type="entry name" value="LACI-RELATED TRANSCRIPTIONAL REPRESSOR"/>
    <property type="match status" value="1"/>
</dbReference>
<dbReference type="SMART" id="SM00354">
    <property type="entry name" value="HTH_LACI"/>
    <property type="match status" value="1"/>
</dbReference>
<dbReference type="InterPro" id="IPR010982">
    <property type="entry name" value="Lambda_DNA-bd_dom_sf"/>
</dbReference>
<evidence type="ECO:0000313" key="6">
    <source>
        <dbReference type="Proteomes" id="UP000831963"/>
    </source>
</evidence>
<keyword evidence="6" id="KW-1185">Reference proteome</keyword>
<evidence type="ECO:0000313" key="5">
    <source>
        <dbReference type="EMBL" id="UPL13758.1"/>
    </source>
</evidence>
<dbReference type="EMBL" id="CP078077">
    <property type="protein sequence ID" value="UPL13758.1"/>
    <property type="molecule type" value="Genomic_DNA"/>
</dbReference>
<keyword evidence="1" id="KW-0805">Transcription regulation</keyword>
<keyword evidence="2" id="KW-0238">DNA-binding</keyword>
<dbReference type="CDD" id="cd01392">
    <property type="entry name" value="HTH_LacI"/>
    <property type="match status" value="1"/>
</dbReference>
<dbReference type="PROSITE" id="PS50932">
    <property type="entry name" value="HTH_LACI_2"/>
    <property type="match status" value="1"/>
</dbReference>
<dbReference type="InterPro" id="IPR046335">
    <property type="entry name" value="LacI/GalR-like_sensor"/>
</dbReference>
<dbReference type="Proteomes" id="UP000831963">
    <property type="component" value="Chromosome"/>
</dbReference>
<dbReference type="PROSITE" id="PS00356">
    <property type="entry name" value="HTH_LACI_1"/>
    <property type="match status" value="1"/>
</dbReference>
<evidence type="ECO:0000256" key="2">
    <source>
        <dbReference type="ARBA" id="ARBA00023125"/>
    </source>
</evidence>
<dbReference type="Gene3D" id="3.40.50.2300">
    <property type="match status" value="2"/>
</dbReference>
<reference evidence="5 6" key="1">
    <citation type="submission" date="2021-06" db="EMBL/GenBank/DDBJ databases">
        <title>Genome-based taxonomic framework of Microbacterium strains isolated from marine environment, the description of four new species and reclassification of four preexisting species.</title>
        <authorList>
            <person name="Lee S.D."/>
            <person name="Kim S.-M."/>
            <person name="Byeon Y.-S."/>
            <person name="Yang H.L."/>
            <person name="Kim I.S."/>
        </authorList>
    </citation>
    <scope>NUCLEOTIDE SEQUENCE [LARGE SCALE GENOMIC DNA]</scope>
    <source>
        <strain evidence="5 6">SSW1-36</strain>
    </source>
</reference>
<dbReference type="Pfam" id="PF00356">
    <property type="entry name" value="LacI"/>
    <property type="match status" value="1"/>
</dbReference>
<sequence length="340" mass="36040">MPASVKDVAALAGVSSSTVSNYLNHPHVLRASSREKVRAAIEELGYVPNESARQLRAGSSTALALILLDAWLPYFHELSRGVEDITREAGWSLFFSNSNRDGAQESRNLDMFEAHRVQGIIIYPFGDVVPRLETLADRGIRSVVVGPIPPSTKVASVLFDDVGGGRLAGEHLLSIGRRRVMFLGSPTVSQSNDRLAGLRQAVEATDAAIEVIDVDHLTTDDGMTAGARIAALPSAELPDAIFAANDMVALGVLTQLVRHGIRVPDDVAIIGFDDVAQAHQGVVPLTSVRQPGYDIGRAAGAVLLQQLADPAAPPPAMTPFAAELVVRESTVGRLPAAGRT</sequence>
<dbReference type="SUPFAM" id="SSF47413">
    <property type="entry name" value="lambda repressor-like DNA-binding domains"/>
    <property type="match status" value="1"/>
</dbReference>
<name>A0ABY4IM07_9MICO</name>
<evidence type="ECO:0000256" key="3">
    <source>
        <dbReference type="ARBA" id="ARBA00023163"/>
    </source>
</evidence>
<organism evidence="5 6">
    <name type="scientific">Microbacterium galbinum</name>
    <dbReference type="NCBI Taxonomy" id="2851646"/>
    <lineage>
        <taxon>Bacteria</taxon>
        <taxon>Bacillati</taxon>
        <taxon>Actinomycetota</taxon>
        <taxon>Actinomycetes</taxon>
        <taxon>Micrococcales</taxon>
        <taxon>Microbacteriaceae</taxon>
        <taxon>Microbacterium</taxon>
    </lineage>
</organism>
<dbReference type="InterPro" id="IPR028082">
    <property type="entry name" value="Peripla_BP_I"/>
</dbReference>
<dbReference type="Gene3D" id="1.10.260.40">
    <property type="entry name" value="lambda repressor-like DNA-binding domains"/>
    <property type="match status" value="1"/>
</dbReference>
<feature type="domain" description="HTH lacI-type" evidence="4">
    <location>
        <begin position="3"/>
        <end position="57"/>
    </location>
</feature>
<evidence type="ECO:0000259" key="4">
    <source>
        <dbReference type="PROSITE" id="PS50932"/>
    </source>
</evidence>
<keyword evidence="3" id="KW-0804">Transcription</keyword>
<dbReference type="InterPro" id="IPR000843">
    <property type="entry name" value="HTH_LacI"/>
</dbReference>
<protein>
    <submittedName>
        <fullName evidence="5">LacI family transcriptional regulator</fullName>
    </submittedName>
</protein>
<evidence type="ECO:0000256" key="1">
    <source>
        <dbReference type="ARBA" id="ARBA00023015"/>
    </source>
</evidence>